<organism evidence="2">
    <name type="scientific">marine sediment metagenome</name>
    <dbReference type="NCBI Taxonomy" id="412755"/>
    <lineage>
        <taxon>unclassified sequences</taxon>
        <taxon>metagenomes</taxon>
        <taxon>ecological metagenomes</taxon>
    </lineage>
</organism>
<gene>
    <name evidence="2" type="ORF">S01H1_65295</name>
</gene>
<comment type="caution">
    <text evidence="2">The sequence shown here is derived from an EMBL/GenBank/DDBJ whole genome shotgun (WGS) entry which is preliminary data.</text>
</comment>
<protein>
    <submittedName>
        <fullName evidence="2">Uncharacterized protein</fullName>
    </submittedName>
</protein>
<keyword evidence="1" id="KW-1133">Transmembrane helix</keyword>
<sequence length="52" mass="5495">MNSEKKTAIIVGVLFIIGTVAGILSVVFTSSILNAPDYLMKVSANENKIIIG</sequence>
<evidence type="ECO:0000313" key="2">
    <source>
        <dbReference type="EMBL" id="GAG35923.1"/>
    </source>
</evidence>
<name>X0XH10_9ZZZZ</name>
<dbReference type="AlphaFoldDB" id="X0XH10"/>
<dbReference type="EMBL" id="BARS01043092">
    <property type="protein sequence ID" value="GAG35923.1"/>
    <property type="molecule type" value="Genomic_DNA"/>
</dbReference>
<keyword evidence="1" id="KW-0812">Transmembrane</keyword>
<reference evidence="2" key="1">
    <citation type="journal article" date="2014" name="Front. Microbiol.">
        <title>High frequency of phylogenetically diverse reductive dehalogenase-homologous genes in deep subseafloor sedimentary metagenomes.</title>
        <authorList>
            <person name="Kawai M."/>
            <person name="Futagami T."/>
            <person name="Toyoda A."/>
            <person name="Takaki Y."/>
            <person name="Nishi S."/>
            <person name="Hori S."/>
            <person name="Arai W."/>
            <person name="Tsubouchi T."/>
            <person name="Morono Y."/>
            <person name="Uchiyama I."/>
            <person name="Ito T."/>
            <person name="Fujiyama A."/>
            <person name="Inagaki F."/>
            <person name="Takami H."/>
        </authorList>
    </citation>
    <scope>NUCLEOTIDE SEQUENCE</scope>
    <source>
        <strain evidence="2">Expedition CK06-06</strain>
    </source>
</reference>
<keyword evidence="1" id="KW-0472">Membrane</keyword>
<feature type="non-terminal residue" evidence="2">
    <location>
        <position position="52"/>
    </location>
</feature>
<feature type="transmembrane region" description="Helical" evidence="1">
    <location>
        <begin position="7"/>
        <end position="33"/>
    </location>
</feature>
<accession>X0XH10</accession>
<proteinExistence type="predicted"/>
<evidence type="ECO:0000256" key="1">
    <source>
        <dbReference type="SAM" id="Phobius"/>
    </source>
</evidence>